<accession>A0AA89C0H4</accession>
<name>A0AA89C0H4_PINIB</name>
<feature type="compositionally biased region" description="Polar residues" evidence="1">
    <location>
        <begin position="328"/>
        <end position="343"/>
    </location>
</feature>
<organism evidence="2 3">
    <name type="scientific">Pinctada imbricata</name>
    <name type="common">Atlantic pearl-oyster</name>
    <name type="synonym">Pinctada martensii</name>
    <dbReference type="NCBI Taxonomy" id="66713"/>
    <lineage>
        <taxon>Eukaryota</taxon>
        <taxon>Metazoa</taxon>
        <taxon>Spiralia</taxon>
        <taxon>Lophotrochozoa</taxon>
        <taxon>Mollusca</taxon>
        <taxon>Bivalvia</taxon>
        <taxon>Autobranchia</taxon>
        <taxon>Pteriomorphia</taxon>
        <taxon>Pterioida</taxon>
        <taxon>Pterioidea</taxon>
        <taxon>Pteriidae</taxon>
        <taxon>Pinctada</taxon>
    </lineage>
</organism>
<evidence type="ECO:0000256" key="1">
    <source>
        <dbReference type="SAM" id="MobiDB-lite"/>
    </source>
</evidence>
<comment type="caution">
    <text evidence="2">The sequence shown here is derived from an EMBL/GenBank/DDBJ whole genome shotgun (WGS) entry which is preliminary data.</text>
</comment>
<feature type="region of interest" description="Disordered" evidence="1">
    <location>
        <begin position="319"/>
        <end position="355"/>
    </location>
</feature>
<dbReference type="EMBL" id="VSWD01000010">
    <property type="protein sequence ID" value="KAK3089547.1"/>
    <property type="molecule type" value="Genomic_DNA"/>
</dbReference>
<reference evidence="2" key="1">
    <citation type="submission" date="2019-08" db="EMBL/GenBank/DDBJ databases">
        <title>The improved chromosome-level genome for the pearl oyster Pinctada fucata martensii using PacBio sequencing and Hi-C.</title>
        <authorList>
            <person name="Zheng Z."/>
        </authorList>
    </citation>
    <scope>NUCLEOTIDE SEQUENCE</scope>
    <source>
        <strain evidence="2">ZZ-2019</strain>
        <tissue evidence="2">Adductor muscle</tissue>
    </source>
</reference>
<keyword evidence="3" id="KW-1185">Reference proteome</keyword>
<gene>
    <name evidence="2" type="ORF">FSP39_004498</name>
</gene>
<evidence type="ECO:0000313" key="2">
    <source>
        <dbReference type="EMBL" id="KAK3089547.1"/>
    </source>
</evidence>
<evidence type="ECO:0000313" key="3">
    <source>
        <dbReference type="Proteomes" id="UP001186944"/>
    </source>
</evidence>
<sequence length="355" mass="40594">MVDYRAGSERMLRVHHKNMVQNRTLQNNIRSLDSVCRKNVNKVQQNIFDVYYREFLPLREEQSIRFPGRAVPMIRIHGSRTNQENRTKNNIEEKCVLPTIISDKRRLEDNQLKQLSTVSCLSKPLSLPSLPRLDTPSVFLRKVSNGSVSTSLTLSRLAQHEEERKLKAIRKAVALTSQPAPKVDNSRRGMLRKSFLLSLRRQSKAVWETETLKRVAESIDYRKRKSSALSNIGSSPKDSMTKSGAIACKPSTAKKAIFNHDKTEECAVQNFSRLKEQDCTFDNNEDEGDFPRSESDAFSIHGYEEDDWNYLSSSPDIFSEINEEPSDFSDSTFEELSSNSEYSDMTPDGGIHKLY</sequence>
<dbReference type="AlphaFoldDB" id="A0AA89C0H4"/>
<dbReference type="Proteomes" id="UP001186944">
    <property type="component" value="Unassembled WGS sequence"/>
</dbReference>
<protein>
    <submittedName>
        <fullName evidence="2">Uncharacterized protein</fullName>
    </submittedName>
</protein>
<proteinExistence type="predicted"/>